<comment type="subunit">
    <text evidence="8">Interacts with pre-ribosome complex.</text>
</comment>
<keyword evidence="5 8" id="KW-0690">Ribosome biogenesis</keyword>
<dbReference type="Gene3D" id="3.10.450.220">
    <property type="match status" value="1"/>
</dbReference>
<keyword evidence="7 8" id="KW-0539">Nucleus</keyword>
<dbReference type="CDD" id="cd21146">
    <property type="entry name" value="Nip7_N_euk"/>
    <property type="match status" value="1"/>
</dbReference>
<dbReference type="FunFam" id="2.30.130.10:FF:000002">
    <property type="entry name" value="60S ribosome subunit biogenesis protein NIP7 homolog"/>
    <property type="match status" value="1"/>
</dbReference>
<comment type="subcellular location">
    <subcellularLocation>
        <location evidence="2">Nucleus</location>
        <location evidence="2">Nucleolus</location>
    </subcellularLocation>
</comment>
<dbReference type="CDD" id="cd21151">
    <property type="entry name" value="PUA_Nip7-like"/>
    <property type="match status" value="1"/>
</dbReference>
<evidence type="ECO:0000256" key="6">
    <source>
        <dbReference type="ARBA" id="ARBA00022884"/>
    </source>
</evidence>
<dbReference type="SUPFAM" id="SSF88802">
    <property type="entry name" value="Pre-PUA domain"/>
    <property type="match status" value="1"/>
</dbReference>
<sequence>MRPLSNEETKLVLTKLKKYIGQNVRTLLERSDGLYCLRLHNNRVYYVKEEIMKFAVSLPRENLVSLGVCFGKITKGGKFMLRITALDFLHPYCQNKIWVKSSSEDSFLYGNHVYKSGLSRISDNTAKYTGAIVFSSKDIPLGFGVTGKSTPECRLADPMNIICFNQADVGEYIRNEEGLI</sequence>
<evidence type="ECO:0000256" key="5">
    <source>
        <dbReference type="ARBA" id="ARBA00022517"/>
    </source>
</evidence>
<comment type="similarity">
    <text evidence="3 8">Belongs to the NIP7 family.</text>
</comment>
<dbReference type="GO" id="GO:0005730">
    <property type="term" value="C:nucleolus"/>
    <property type="evidence" value="ECO:0007669"/>
    <property type="project" value="UniProtKB-SubCell"/>
</dbReference>
<dbReference type="InterPro" id="IPR005155">
    <property type="entry name" value="UPF0113_PUA"/>
</dbReference>
<comment type="caution">
    <text evidence="10">The sequence shown here is derived from an EMBL/GenBank/DDBJ whole genome shotgun (WGS) entry which is preliminary data.</text>
</comment>
<dbReference type="GO" id="GO:0042255">
    <property type="term" value="P:ribosome assembly"/>
    <property type="evidence" value="ECO:0007669"/>
    <property type="project" value="InterPro"/>
</dbReference>
<dbReference type="Pfam" id="PF17833">
    <property type="entry name" value="pre-PUA_NIP7"/>
    <property type="match status" value="1"/>
</dbReference>
<accession>A0AAE1F2Y6</accession>
<evidence type="ECO:0000256" key="3">
    <source>
        <dbReference type="ARBA" id="ARBA00009895"/>
    </source>
</evidence>
<comment type="function">
    <text evidence="1 8">Required for proper 34S pre-rRNA processing and 60S ribosome subunit assembly.</text>
</comment>
<keyword evidence="6 8" id="KW-0694">RNA-binding</keyword>
<evidence type="ECO:0000256" key="7">
    <source>
        <dbReference type="ARBA" id="ARBA00023242"/>
    </source>
</evidence>
<dbReference type="InterPro" id="IPR016686">
    <property type="entry name" value="Ribosomal_synth_fac_NIP7"/>
</dbReference>
<evidence type="ECO:0000313" key="12">
    <source>
        <dbReference type="Proteomes" id="UP001286313"/>
    </source>
</evidence>
<evidence type="ECO:0000259" key="9">
    <source>
        <dbReference type="SMART" id="SM00359"/>
    </source>
</evidence>
<protein>
    <recommendedName>
        <fullName evidence="4 8">60S ribosome subunit biogenesis protein NIP7 homolog</fullName>
    </recommendedName>
</protein>
<name>A0AAE1F2Y6_PETCI</name>
<keyword evidence="12" id="KW-1185">Reference proteome</keyword>
<evidence type="ECO:0000256" key="1">
    <source>
        <dbReference type="ARBA" id="ARBA00004087"/>
    </source>
</evidence>
<proteinExistence type="inferred from homology"/>
<evidence type="ECO:0000256" key="4">
    <source>
        <dbReference type="ARBA" id="ARBA00018162"/>
    </source>
</evidence>
<dbReference type="GO" id="GO:0003723">
    <property type="term" value="F:RNA binding"/>
    <property type="evidence" value="ECO:0007669"/>
    <property type="project" value="UniProtKB-KW"/>
</dbReference>
<dbReference type="Pfam" id="PF03657">
    <property type="entry name" value="UPF0113"/>
    <property type="match status" value="1"/>
</dbReference>
<evidence type="ECO:0000256" key="2">
    <source>
        <dbReference type="ARBA" id="ARBA00004604"/>
    </source>
</evidence>
<dbReference type="Gene3D" id="2.30.130.10">
    <property type="entry name" value="PUA domain"/>
    <property type="match status" value="1"/>
</dbReference>
<dbReference type="PIRSF" id="PIRSF017190">
    <property type="entry name" value="Rbsml_synth_fac_NIP7"/>
    <property type="match status" value="1"/>
</dbReference>
<dbReference type="InterPro" id="IPR002478">
    <property type="entry name" value="PUA"/>
</dbReference>
<dbReference type="InterPro" id="IPR015947">
    <property type="entry name" value="PUA-like_sf"/>
</dbReference>
<organism evidence="10 12">
    <name type="scientific">Petrolisthes cinctipes</name>
    <name type="common">Flat porcelain crab</name>
    <dbReference type="NCBI Taxonomy" id="88211"/>
    <lineage>
        <taxon>Eukaryota</taxon>
        <taxon>Metazoa</taxon>
        <taxon>Ecdysozoa</taxon>
        <taxon>Arthropoda</taxon>
        <taxon>Crustacea</taxon>
        <taxon>Multicrustacea</taxon>
        <taxon>Malacostraca</taxon>
        <taxon>Eumalacostraca</taxon>
        <taxon>Eucarida</taxon>
        <taxon>Decapoda</taxon>
        <taxon>Pleocyemata</taxon>
        <taxon>Anomura</taxon>
        <taxon>Galatheoidea</taxon>
        <taxon>Porcellanidae</taxon>
        <taxon>Petrolisthes</taxon>
    </lineage>
</organism>
<dbReference type="InterPro" id="IPR036974">
    <property type="entry name" value="PUA_sf"/>
</dbReference>
<dbReference type="EMBL" id="JAWQEG010002114">
    <property type="protein sequence ID" value="KAK3874296.1"/>
    <property type="molecule type" value="Genomic_DNA"/>
</dbReference>
<dbReference type="InterPro" id="IPR055359">
    <property type="entry name" value="Nip7_N_euk"/>
</dbReference>
<evidence type="ECO:0000313" key="11">
    <source>
        <dbReference type="EMBL" id="KAK3874296.1"/>
    </source>
</evidence>
<dbReference type="PROSITE" id="PS50890">
    <property type="entry name" value="PUA"/>
    <property type="match status" value="1"/>
</dbReference>
<gene>
    <name evidence="11" type="ORF">Pcinc_020762</name>
    <name evidence="10" type="ORF">Pcinc_028474</name>
</gene>
<feature type="domain" description="PUA" evidence="9">
    <location>
        <begin position="95"/>
        <end position="174"/>
    </location>
</feature>
<dbReference type="SMART" id="SM00359">
    <property type="entry name" value="PUA"/>
    <property type="match status" value="1"/>
</dbReference>
<dbReference type="AlphaFoldDB" id="A0AAE1F2Y6"/>
<evidence type="ECO:0000256" key="8">
    <source>
        <dbReference type="PIRNR" id="PIRNR017190"/>
    </source>
</evidence>
<dbReference type="Proteomes" id="UP001286313">
    <property type="component" value="Unassembled WGS sequence"/>
</dbReference>
<dbReference type="InterPro" id="IPR040598">
    <property type="entry name" value="NIP7_N"/>
</dbReference>
<reference evidence="10" key="1">
    <citation type="submission" date="2023-10" db="EMBL/GenBank/DDBJ databases">
        <title>Genome assemblies of two species of porcelain crab, Petrolisthes cinctipes and Petrolisthes manimaculis (Anomura: Porcellanidae).</title>
        <authorList>
            <person name="Angst P."/>
        </authorList>
    </citation>
    <scope>NUCLEOTIDE SEQUENCE</scope>
    <source>
        <strain evidence="10">PB745_01</strain>
        <tissue evidence="10">Gill</tissue>
    </source>
</reference>
<dbReference type="FunFam" id="3.10.450.220:FF:000001">
    <property type="entry name" value="60S ribosome subunit biogenesis protein NIP7 homolog"/>
    <property type="match status" value="1"/>
</dbReference>
<evidence type="ECO:0000313" key="10">
    <source>
        <dbReference type="EMBL" id="KAK3865952.1"/>
    </source>
</evidence>
<dbReference type="SUPFAM" id="SSF88697">
    <property type="entry name" value="PUA domain-like"/>
    <property type="match status" value="1"/>
</dbReference>
<dbReference type="EMBL" id="JAWQEG010003500">
    <property type="protein sequence ID" value="KAK3865952.1"/>
    <property type="molecule type" value="Genomic_DNA"/>
</dbReference>